<dbReference type="SUPFAM" id="SSF46689">
    <property type="entry name" value="Homeodomain-like"/>
    <property type="match status" value="2"/>
</dbReference>
<dbReference type="AlphaFoldDB" id="A0A2S7K4Z4"/>
<feature type="domain" description="HTH araC/xylS-type" evidence="4">
    <location>
        <begin position="196"/>
        <end position="294"/>
    </location>
</feature>
<dbReference type="EMBL" id="PJCH01000006">
    <property type="protein sequence ID" value="PQA87580.1"/>
    <property type="molecule type" value="Genomic_DNA"/>
</dbReference>
<comment type="caution">
    <text evidence="5">The sequence shown here is derived from an EMBL/GenBank/DDBJ whole genome shotgun (WGS) entry which is preliminary data.</text>
</comment>
<dbReference type="InterPro" id="IPR018060">
    <property type="entry name" value="HTH_AraC"/>
</dbReference>
<dbReference type="InterPro" id="IPR020449">
    <property type="entry name" value="Tscrpt_reg_AraC-type_HTH"/>
</dbReference>
<dbReference type="InterPro" id="IPR018062">
    <property type="entry name" value="HTH_AraC-typ_CS"/>
</dbReference>
<organism evidence="5 6">
    <name type="scientific">Hyphococcus luteus</name>
    <dbReference type="NCBI Taxonomy" id="2058213"/>
    <lineage>
        <taxon>Bacteria</taxon>
        <taxon>Pseudomonadati</taxon>
        <taxon>Pseudomonadota</taxon>
        <taxon>Alphaproteobacteria</taxon>
        <taxon>Parvularculales</taxon>
        <taxon>Parvularculaceae</taxon>
        <taxon>Hyphococcus</taxon>
    </lineage>
</organism>
<dbReference type="PRINTS" id="PR00032">
    <property type="entry name" value="HTHARAC"/>
</dbReference>
<dbReference type="InterPro" id="IPR050204">
    <property type="entry name" value="AraC_XylS_family_regulators"/>
</dbReference>
<keyword evidence="6" id="KW-1185">Reference proteome</keyword>
<evidence type="ECO:0000256" key="1">
    <source>
        <dbReference type="ARBA" id="ARBA00023015"/>
    </source>
</evidence>
<evidence type="ECO:0000256" key="3">
    <source>
        <dbReference type="ARBA" id="ARBA00023163"/>
    </source>
</evidence>
<protein>
    <recommendedName>
        <fullName evidence="4">HTH araC/xylS-type domain-containing protein</fullName>
    </recommendedName>
</protein>
<evidence type="ECO:0000313" key="5">
    <source>
        <dbReference type="EMBL" id="PQA87580.1"/>
    </source>
</evidence>
<dbReference type="PROSITE" id="PS00041">
    <property type="entry name" value="HTH_ARAC_FAMILY_1"/>
    <property type="match status" value="1"/>
</dbReference>
<dbReference type="GO" id="GO:0043565">
    <property type="term" value="F:sequence-specific DNA binding"/>
    <property type="evidence" value="ECO:0007669"/>
    <property type="project" value="InterPro"/>
</dbReference>
<dbReference type="Pfam" id="PF12833">
    <property type="entry name" value="HTH_18"/>
    <property type="match status" value="1"/>
</dbReference>
<keyword evidence="2" id="KW-0238">DNA-binding</keyword>
<dbReference type="PANTHER" id="PTHR46796:SF6">
    <property type="entry name" value="ARAC SUBFAMILY"/>
    <property type="match status" value="1"/>
</dbReference>
<proteinExistence type="predicted"/>
<dbReference type="SMART" id="SM00342">
    <property type="entry name" value="HTH_ARAC"/>
    <property type="match status" value="1"/>
</dbReference>
<dbReference type="InterPro" id="IPR009057">
    <property type="entry name" value="Homeodomain-like_sf"/>
</dbReference>
<accession>A0A2S7K4Z4</accession>
<gene>
    <name evidence="5" type="ORF">CW354_10880</name>
</gene>
<keyword evidence="1" id="KW-0805">Transcription regulation</keyword>
<reference evidence="5 6" key="1">
    <citation type="submission" date="2017-12" db="EMBL/GenBank/DDBJ databases">
        <authorList>
            <person name="Hurst M.R.H."/>
        </authorList>
    </citation>
    <scope>NUCLEOTIDE SEQUENCE [LARGE SCALE GENOMIC DNA]</scope>
    <source>
        <strain evidence="5 6">SY-3-19</strain>
    </source>
</reference>
<evidence type="ECO:0000259" key="4">
    <source>
        <dbReference type="PROSITE" id="PS01124"/>
    </source>
</evidence>
<dbReference type="Gene3D" id="1.10.10.60">
    <property type="entry name" value="Homeodomain-like"/>
    <property type="match status" value="2"/>
</dbReference>
<dbReference type="PROSITE" id="PS01124">
    <property type="entry name" value="HTH_ARAC_FAMILY_2"/>
    <property type="match status" value="1"/>
</dbReference>
<keyword evidence="3" id="KW-0804">Transcription</keyword>
<dbReference type="GO" id="GO:0003700">
    <property type="term" value="F:DNA-binding transcription factor activity"/>
    <property type="evidence" value="ECO:0007669"/>
    <property type="project" value="InterPro"/>
</dbReference>
<name>A0A2S7K4Z4_9PROT</name>
<dbReference type="Proteomes" id="UP000239504">
    <property type="component" value="Unassembled WGS sequence"/>
</dbReference>
<evidence type="ECO:0000256" key="2">
    <source>
        <dbReference type="ARBA" id="ARBA00023125"/>
    </source>
</evidence>
<dbReference type="PANTHER" id="PTHR46796">
    <property type="entry name" value="HTH-TYPE TRANSCRIPTIONAL ACTIVATOR RHAS-RELATED"/>
    <property type="match status" value="1"/>
</dbReference>
<evidence type="ECO:0000313" key="6">
    <source>
        <dbReference type="Proteomes" id="UP000239504"/>
    </source>
</evidence>
<sequence length="296" mass="31794">MKAAHPWRPGELVDFTDADAPSGYAAAFRLAAGGVHLSRGRLAANDGVELGAAQLTIAVVESGAFDFEWRAGGGLTSAPLLPNSALIAPPGRPCCCRWAARPTILAVAFEGGFIGKRRTETGVRGHHEIAFRCGLRDPEIDAIIAKLRLELEFGGWSGPLYLESLGVFLAVHLLRNYAGAKPPRTRGTGLDARRLRDVVEYIEAHLGEEVTLDDLAGVSGLSAHHFASAFRTSAGVAPHRYLLERRMARACDLLAKSQATVTTVAHALGFSSHGHFSETFRRFVGVTPSEYKSQSR</sequence>